<evidence type="ECO:0000313" key="1">
    <source>
        <dbReference type="EMBL" id="KAI3361921.1"/>
    </source>
</evidence>
<accession>A0ACB8W2G4</accession>
<proteinExistence type="predicted"/>
<organism evidence="1 2">
    <name type="scientific">Scortum barcoo</name>
    <name type="common">barcoo grunter</name>
    <dbReference type="NCBI Taxonomy" id="214431"/>
    <lineage>
        <taxon>Eukaryota</taxon>
        <taxon>Metazoa</taxon>
        <taxon>Chordata</taxon>
        <taxon>Craniata</taxon>
        <taxon>Vertebrata</taxon>
        <taxon>Euteleostomi</taxon>
        <taxon>Actinopterygii</taxon>
        <taxon>Neopterygii</taxon>
        <taxon>Teleostei</taxon>
        <taxon>Neoteleostei</taxon>
        <taxon>Acanthomorphata</taxon>
        <taxon>Eupercaria</taxon>
        <taxon>Centrarchiformes</taxon>
        <taxon>Terapontoidei</taxon>
        <taxon>Terapontidae</taxon>
        <taxon>Scortum</taxon>
    </lineage>
</organism>
<reference evidence="1" key="1">
    <citation type="submission" date="2022-04" db="EMBL/GenBank/DDBJ databases">
        <title>Jade perch genome.</title>
        <authorList>
            <person name="Chao B."/>
        </authorList>
    </citation>
    <scope>NUCLEOTIDE SEQUENCE</scope>
    <source>
        <strain evidence="1">CB-2022</strain>
    </source>
</reference>
<protein>
    <submittedName>
        <fullName evidence="1">Uncharacterized protein</fullName>
    </submittedName>
</protein>
<evidence type="ECO:0000313" key="2">
    <source>
        <dbReference type="Proteomes" id="UP000831701"/>
    </source>
</evidence>
<name>A0ACB8W2G4_9TELE</name>
<sequence>MSASSAKVSRKENSNHDGGDETSEKEQQEAIEHIDEVQNEIDRLNEQASEEILKVEQKYNKLRQPFFQKRSELIAKIPNFWVTTFVNHPQVSALLGEEDEEALHYLSRVEVTEFEDIKSGYRIDFYFDENPYFENKALSKEFNVNESGDPVSKSTEIKWKAGKDLTKRTGQTANKTGKKRQHEEPESFFTWFTDHSDAGADELGEVIKDDIWPNPLQYYLVPDMDDEDGDGDEDDDEEEGLEDIDEGEEEEDDEDGDGEDGEVMTLMTLISSNYSTSVITDGQEQKSSPEHVSSQPEQTIFISMLTDEALDSVCIQSLWRESQQSAQLSRGCQTRAVHSAEAEVQTVSATISCTQTEPQYQMTEQLFLQNCDEPEPAGLKNFLQQVEDVVIRELVRNTESHAFDGFQVNWEDHSQLVSCLHCLQHLSAQESGLHVTNVSWSCTGSLIACAYGRIDDGDWSTEKSYVCMWNLDRRALNPKQADLVIDVPTGVTALCCHPNQPALITGGLYSGEVVIWDTSRTQDPVLVRTGISADSHREPVHQVAWVPLQSKGEFGVLSASSGGRVLLWTLDPDQGKFDLNAAYALVHEQVPHFKAQGSSTVGVTSLALSPCDSDTFLVGSEGGLLLRCSFSSQTLAAGPSEGQRVTLRAPAVFSFRPLSSPVHSIHCSPFHRSQLYSPTKHMIITEVTTDSTRNLFVSAGTDGLAHLHSLLQANPLLSLRVSDSYVFQVQWSPTRPLVFAAATGQGSEVQIFDLGHSCLRPAATIEHGGVGQAATCLAFNHQNPHLLAVGKTDGTVSIWQLSANLTDQSPRESDQLEQLASQVAE</sequence>
<dbReference type="EMBL" id="CM041545">
    <property type="protein sequence ID" value="KAI3361921.1"/>
    <property type="molecule type" value="Genomic_DNA"/>
</dbReference>
<gene>
    <name evidence="1" type="ORF">L3Q82_012185</name>
</gene>
<comment type="caution">
    <text evidence="1">The sequence shown here is derived from an EMBL/GenBank/DDBJ whole genome shotgun (WGS) entry which is preliminary data.</text>
</comment>
<dbReference type="Proteomes" id="UP000831701">
    <property type="component" value="Chromosome 15"/>
</dbReference>
<keyword evidence="2" id="KW-1185">Reference proteome</keyword>